<feature type="binding site" evidence="13">
    <location>
        <begin position="13"/>
        <end position="18"/>
    </location>
    <ligand>
        <name>ITP</name>
        <dbReference type="ChEBI" id="CHEBI:61402"/>
    </ligand>
</feature>
<dbReference type="GO" id="GO:0046872">
    <property type="term" value="F:metal ion binding"/>
    <property type="evidence" value="ECO:0007669"/>
    <property type="project" value="UniProtKB-KW"/>
</dbReference>
<dbReference type="PANTHER" id="PTHR11067">
    <property type="entry name" value="INOSINE TRIPHOSPHATE PYROPHOSPHATASE/HAM1 PROTEIN"/>
    <property type="match status" value="1"/>
</dbReference>
<dbReference type="Proteomes" id="UP001172681">
    <property type="component" value="Unassembled WGS sequence"/>
</dbReference>
<evidence type="ECO:0000256" key="1">
    <source>
        <dbReference type="ARBA" id="ARBA00008023"/>
    </source>
</evidence>
<keyword evidence="5 13" id="KW-0378">Hydrolase</keyword>
<feature type="binding site" evidence="13">
    <location>
        <position position="43"/>
    </location>
    <ligand>
        <name>Mg(2+)</name>
        <dbReference type="ChEBI" id="CHEBI:18420"/>
    </ligand>
</feature>
<comment type="catalytic activity">
    <reaction evidence="10">
        <text>ITP + H2O = IMP + diphosphate + H(+)</text>
        <dbReference type="Rhea" id="RHEA:29399"/>
        <dbReference type="ChEBI" id="CHEBI:15377"/>
        <dbReference type="ChEBI" id="CHEBI:15378"/>
        <dbReference type="ChEBI" id="CHEBI:33019"/>
        <dbReference type="ChEBI" id="CHEBI:58053"/>
        <dbReference type="ChEBI" id="CHEBI:61402"/>
        <dbReference type="EC" id="3.6.1.66"/>
    </reaction>
    <physiologicalReaction direction="left-to-right" evidence="10">
        <dbReference type="Rhea" id="RHEA:29400"/>
    </physiologicalReaction>
</comment>
<dbReference type="GO" id="GO:0000166">
    <property type="term" value="F:nucleotide binding"/>
    <property type="evidence" value="ECO:0007669"/>
    <property type="project" value="UniProtKB-KW"/>
</dbReference>
<dbReference type="GO" id="GO:0009117">
    <property type="term" value="P:nucleotide metabolic process"/>
    <property type="evidence" value="ECO:0007669"/>
    <property type="project" value="UniProtKB-KW"/>
</dbReference>
<dbReference type="GO" id="GO:0035870">
    <property type="term" value="F:dITP diphosphatase activity"/>
    <property type="evidence" value="ECO:0007669"/>
    <property type="project" value="UniProtKB-UniRule"/>
</dbReference>
<evidence type="ECO:0000256" key="5">
    <source>
        <dbReference type="ARBA" id="ARBA00022801"/>
    </source>
</evidence>
<dbReference type="InterPro" id="IPR027502">
    <property type="entry name" value="ITPase"/>
</dbReference>
<evidence type="ECO:0000256" key="11">
    <source>
        <dbReference type="ARBA" id="ARBA00093255"/>
    </source>
</evidence>
<dbReference type="Pfam" id="PF01725">
    <property type="entry name" value="Ham1p_like"/>
    <property type="match status" value="1"/>
</dbReference>
<dbReference type="SUPFAM" id="SSF52972">
    <property type="entry name" value="ITPase-like"/>
    <property type="match status" value="1"/>
</dbReference>
<dbReference type="GO" id="GO:0036222">
    <property type="term" value="F:XTP diphosphatase activity"/>
    <property type="evidence" value="ECO:0007669"/>
    <property type="project" value="UniProtKB-UniRule"/>
</dbReference>
<feature type="binding site" evidence="13">
    <location>
        <begin position="173"/>
        <end position="174"/>
    </location>
    <ligand>
        <name>ITP</name>
        <dbReference type="ChEBI" id="CHEBI:61402"/>
    </ligand>
</feature>
<evidence type="ECO:0000256" key="6">
    <source>
        <dbReference type="ARBA" id="ARBA00022842"/>
    </source>
</evidence>
<dbReference type="EMBL" id="JAPDRN010000001">
    <property type="protein sequence ID" value="KAJ9647552.1"/>
    <property type="molecule type" value="Genomic_DNA"/>
</dbReference>
<dbReference type="GO" id="GO:0005737">
    <property type="term" value="C:cytoplasm"/>
    <property type="evidence" value="ECO:0007669"/>
    <property type="project" value="UniProtKB-SubCell"/>
</dbReference>
<dbReference type="PANTHER" id="PTHR11067:SF9">
    <property type="entry name" value="INOSINE TRIPHOSPHATE PYROPHOSPHATASE"/>
    <property type="match status" value="1"/>
</dbReference>
<evidence type="ECO:0000313" key="15">
    <source>
        <dbReference type="EMBL" id="KAJ9647552.1"/>
    </source>
</evidence>
<dbReference type="InterPro" id="IPR002637">
    <property type="entry name" value="RdgB/HAM1"/>
</dbReference>
<organism evidence="15 16">
    <name type="scientific">Knufia peltigerae</name>
    <dbReference type="NCBI Taxonomy" id="1002370"/>
    <lineage>
        <taxon>Eukaryota</taxon>
        <taxon>Fungi</taxon>
        <taxon>Dikarya</taxon>
        <taxon>Ascomycota</taxon>
        <taxon>Pezizomycotina</taxon>
        <taxon>Eurotiomycetes</taxon>
        <taxon>Chaetothyriomycetidae</taxon>
        <taxon>Chaetothyriales</taxon>
        <taxon>Trichomeriaceae</taxon>
        <taxon>Knufia</taxon>
    </lineage>
</organism>
<comment type="catalytic activity">
    <reaction evidence="12">
        <text>N(6)-hydroxy-dATP + H2O = N(6)-hydroxy-dAMP + diphosphate + H(+)</text>
        <dbReference type="Rhea" id="RHEA:83971"/>
        <dbReference type="ChEBI" id="CHEBI:15377"/>
        <dbReference type="ChEBI" id="CHEBI:15378"/>
        <dbReference type="ChEBI" id="CHEBI:33019"/>
        <dbReference type="ChEBI" id="CHEBI:233529"/>
        <dbReference type="ChEBI" id="CHEBI:233530"/>
    </reaction>
    <physiologicalReaction direction="left-to-right" evidence="12">
        <dbReference type="Rhea" id="RHEA:83972"/>
    </physiologicalReaction>
</comment>
<keyword evidence="16" id="KW-1185">Reference proteome</keyword>
<sequence>MSQPRPTTLNFITGNKNKLAEVQAILGSVDGLTLQSRNVEGPEIQGTIEEVARDKCSRAAQVVGGPVLTEDTALEFQALKGLPGPYIKYFLTALGHEGLNNMLAAYEDKTAFAVCTFGYCAGPGQEPILFQGRTKGKVVPARGPPNFGWDPVFEYEGKTYAEMDKAEKNLISHRGKALDKLKVWLAGGESEP</sequence>
<comment type="subunit">
    <text evidence="13">Homodimer.</text>
</comment>
<feature type="binding site" evidence="13">
    <location>
        <begin position="71"/>
        <end position="72"/>
    </location>
    <ligand>
        <name>ITP</name>
        <dbReference type="ChEBI" id="CHEBI:61402"/>
    </ligand>
</feature>
<comment type="catalytic activity">
    <reaction evidence="11">
        <text>dITP + H2O = dIMP + diphosphate + H(+)</text>
        <dbReference type="Rhea" id="RHEA:28342"/>
        <dbReference type="ChEBI" id="CHEBI:15377"/>
        <dbReference type="ChEBI" id="CHEBI:15378"/>
        <dbReference type="ChEBI" id="CHEBI:33019"/>
        <dbReference type="ChEBI" id="CHEBI:61194"/>
        <dbReference type="ChEBI" id="CHEBI:61382"/>
        <dbReference type="EC" id="3.6.1.66"/>
    </reaction>
    <physiologicalReaction direction="left-to-right" evidence="11">
        <dbReference type="Rhea" id="RHEA:28343"/>
    </physiologicalReaction>
</comment>
<evidence type="ECO:0000256" key="12">
    <source>
        <dbReference type="ARBA" id="ARBA00093271"/>
    </source>
</evidence>
<protein>
    <recommendedName>
        <fullName evidence="13">Inosine triphosphate pyrophosphatase</fullName>
        <shortName evidence="13">ITPase</shortName>
        <shortName evidence="13">Inosine triphosphatase</shortName>
        <ecNumber evidence="13">3.6.1.66</ecNumber>
    </recommendedName>
    <alternativeName>
        <fullName evidence="13">Non-canonical purine NTP pyrophosphatase</fullName>
    </alternativeName>
    <alternativeName>
        <fullName evidence="13">Non-standard purine NTP pyrophosphatase</fullName>
    </alternativeName>
    <alternativeName>
        <fullName evidence="13">Nucleoside-triphosphate diphosphatase</fullName>
    </alternativeName>
    <alternativeName>
        <fullName evidence="13">Nucleoside-triphosphate pyrophosphatase</fullName>
        <shortName evidence="13">NTPase</shortName>
    </alternativeName>
    <alternativeName>
        <fullName evidence="13">XTP/dITP diphosphatase</fullName>
    </alternativeName>
</protein>
<comment type="cofactor">
    <cofactor evidence="13">
        <name>Mg(2+)</name>
        <dbReference type="ChEBI" id="CHEBI:18420"/>
    </cofactor>
    <cofactor evidence="13">
        <name>Mn(2+)</name>
        <dbReference type="ChEBI" id="CHEBI:29035"/>
    </cofactor>
    <text evidence="13">Binds 1 divalent metal cation per subunit; can use either Mg(2+) or Mn(2+).</text>
</comment>
<proteinExistence type="inferred from homology"/>
<feature type="binding site" evidence="13">
    <location>
        <begin position="147"/>
        <end position="150"/>
    </location>
    <ligand>
        <name>ITP</name>
        <dbReference type="ChEBI" id="CHEBI:61402"/>
    </ligand>
</feature>
<keyword evidence="2 13" id="KW-0963">Cytoplasm</keyword>
<evidence type="ECO:0000256" key="3">
    <source>
        <dbReference type="ARBA" id="ARBA00022723"/>
    </source>
</evidence>
<evidence type="ECO:0000256" key="13">
    <source>
        <dbReference type="HAMAP-Rule" id="MF_03148"/>
    </source>
</evidence>
<dbReference type="GO" id="GO:0009204">
    <property type="term" value="P:deoxyribonucleoside triphosphate catabolic process"/>
    <property type="evidence" value="ECO:0007669"/>
    <property type="project" value="UniProtKB-UniRule"/>
</dbReference>
<comment type="caution">
    <text evidence="15">The sequence shown here is derived from an EMBL/GenBank/DDBJ whole genome shotgun (WGS) entry which is preliminary data.</text>
</comment>
<keyword evidence="8 13" id="KW-0464">Manganese</keyword>
<keyword evidence="7 13" id="KW-0546">Nucleotide metabolism</keyword>
<comment type="subcellular location">
    <subcellularLocation>
        <location evidence="13">Cytoplasm</location>
    </subcellularLocation>
    <subcellularLocation>
        <location evidence="13">Nucleus</location>
    </subcellularLocation>
</comment>
<gene>
    <name evidence="15" type="primary">HAM1</name>
    <name evidence="15" type="ORF">H2204_000181</name>
</gene>
<name>A0AA38YFF7_9EURO</name>
<keyword evidence="3 13" id="KW-0479">Metal-binding</keyword>
<evidence type="ECO:0000313" key="16">
    <source>
        <dbReference type="Proteomes" id="UP001172681"/>
    </source>
</evidence>
<dbReference type="HAMAP" id="MF_03148">
    <property type="entry name" value="HAM1_NTPase"/>
    <property type="match status" value="1"/>
</dbReference>
<evidence type="ECO:0000256" key="14">
    <source>
        <dbReference type="RuleBase" id="RU003781"/>
    </source>
</evidence>
<dbReference type="InterPro" id="IPR029001">
    <property type="entry name" value="ITPase-like_fam"/>
</dbReference>
<keyword evidence="13" id="KW-0539">Nucleus</keyword>
<dbReference type="NCBIfam" id="TIGR00042">
    <property type="entry name" value="RdgB/HAM1 family non-canonical purine NTP pyrophosphatase"/>
    <property type="match status" value="1"/>
</dbReference>
<keyword evidence="6 13" id="KW-0460">Magnesium</keyword>
<dbReference type="FunFam" id="3.90.950.10:FF:000003">
    <property type="entry name" value="Inosine triphosphate pyrophosphatase"/>
    <property type="match status" value="1"/>
</dbReference>
<reference evidence="15" key="1">
    <citation type="submission" date="2022-10" db="EMBL/GenBank/DDBJ databases">
        <title>Culturing micro-colonial fungi from biological soil crusts in the Mojave desert and describing Neophaeococcomyces mojavensis, and introducing the new genera and species Taxawa tesnikishii.</title>
        <authorList>
            <person name="Kurbessoian T."/>
            <person name="Stajich J.E."/>
        </authorList>
    </citation>
    <scope>NUCLEOTIDE SEQUENCE</scope>
    <source>
        <strain evidence="15">TK_35</strain>
    </source>
</reference>
<evidence type="ECO:0000256" key="10">
    <source>
        <dbReference type="ARBA" id="ARBA00093218"/>
    </source>
</evidence>
<evidence type="ECO:0000256" key="8">
    <source>
        <dbReference type="ARBA" id="ARBA00023211"/>
    </source>
</evidence>
<dbReference type="GO" id="GO:0036220">
    <property type="term" value="F:ITP diphosphatase activity"/>
    <property type="evidence" value="ECO:0007669"/>
    <property type="project" value="UniProtKB-UniRule"/>
</dbReference>
<comment type="function">
    <text evidence="9">Pyrophosphatase that hydrolyzes the non-canonical purine nucleotides inosine triphosphate (ITP), deoxyinosine triphosphate (dITP) as well as 2'-deoxy-N-6-hydroxylaminopurine triphosphate (dHAPTP) and xanthosine 5'-triphosphate (XTP) to their respective monophosphate derivatives. The enzyme does not distinguish between the deoxy- and ribose forms. Probably excludes non-canonical purines from RNA and DNA precursor pools, thus preventing their incorporation into RNA and DNA and avoiding chromosomal lesions.</text>
</comment>
<keyword evidence="4 13" id="KW-0547">Nucleotide-binding</keyword>
<dbReference type="Gene3D" id="3.90.950.10">
    <property type="match status" value="1"/>
</dbReference>
<comment type="similarity">
    <text evidence="1 13 14">Belongs to the HAM1 NTPase family.</text>
</comment>
<evidence type="ECO:0000256" key="2">
    <source>
        <dbReference type="ARBA" id="ARBA00022490"/>
    </source>
</evidence>
<dbReference type="GO" id="GO:0005634">
    <property type="term" value="C:nucleus"/>
    <property type="evidence" value="ECO:0007669"/>
    <property type="project" value="UniProtKB-SubCell"/>
</dbReference>
<evidence type="ECO:0000256" key="7">
    <source>
        <dbReference type="ARBA" id="ARBA00023080"/>
    </source>
</evidence>
<dbReference type="AlphaFoldDB" id="A0AA38YFF7"/>
<feature type="binding site" evidence="13">
    <location>
        <position position="168"/>
    </location>
    <ligand>
        <name>ITP</name>
        <dbReference type="ChEBI" id="CHEBI:61402"/>
    </ligand>
</feature>
<accession>A0AA38YFF7</accession>
<evidence type="ECO:0000256" key="4">
    <source>
        <dbReference type="ARBA" id="ARBA00022741"/>
    </source>
</evidence>
<evidence type="ECO:0000256" key="9">
    <source>
        <dbReference type="ARBA" id="ARBA00054940"/>
    </source>
</evidence>
<comment type="function">
    <text evidence="13">Pyrophosphatase that hydrolyzes non-canonical purine nucleotides such as inosine triphosphate (ITP), deoxyinosine triphosphate (dITP) or xanthosine 5'-triphosphate (XTP) to their respective monophosphate derivatives. The enzyme does not distinguish between the deoxy- and ribose forms. Probably excludes non-canonical purines from RNA and DNA precursor pools, thus preventing their incorporation into RNA and DNA and avoiding chromosomal lesions.</text>
</comment>
<dbReference type="CDD" id="cd00515">
    <property type="entry name" value="HAM1"/>
    <property type="match status" value="1"/>
</dbReference>
<feature type="binding site" evidence="13">
    <location>
        <position position="55"/>
    </location>
    <ligand>
        <name>ITP</name>
        <dbReference type="ChEBI" id="CHEBI:61402"/>
    </ligand>
</feature>
<dbReference type="EC" id="3.6.1.66" evidence="13"/>
<comment type="catalytic activity">
    <reaction evidence="13">
        <text>XTP + H2O = XMP + diphosphate + H(+)</text>
        <dbReference type="Rhea" id="RHEA:28610"/>
        <dbReference type="ChEBI" id="CHEBI:15377"/>
        <dbReference type="ChEBI" id="CHEBI:15378"/>
        <dbReference type="ChEBI" id="CHEBI:33019"/>
        <dbReference type="ChEBI" id="CHEBI:57464"/>
        <dbReference type="ChEBI" id="CHEBI:61314"/>
        <dbReference type="EC" id="3.6.1.66"/>
    </reaction>
</comment>
<feature type="binding site" evidence="13">
    <location>
        <position position="71"/>
    </location>
    <ligand>
        <name>Mg(2+)</name>
        <dbReference type="ChEBI" id="CHEBI:18420"/>
    </ligand>
</feature>